<comment type="caution">
    <text evidence="1">The sequence shown here is derived from an EMBL/GenBank/DDBJ whole genome shotgun (WGS) entry which is preliminary data.</text>
</comment>
<evidence type="ECO:0000313" key="2">
    <source>
        <dbReference type="Proteomes" id="UP000187203"/>
    </source>
</evidence>
<proteinExistence type="predicted"/>
<name>A0A1R3IZW5_9ROSI</name>
<dbReference type="EMBL" id="AWUE01017164">
    <property type="protein sequence ID" value="OMO88129.1"/>
    <property type="molecule type" value="Genomic_DNA"/>
</dbReference>
<accession>A0A1R3IZW5</accession>
<sequence>MAGAESTCSNCKKATSQAAAAVRTYFKINETES</sequence>
<protein>
    <submittedName>
        <fullName evidence="1">Uncharacterized protein</fullName>
    </submittedName>
</protein>
<evidence type="ECO:0000313" key="1">
    <source>
        <dbReference type="EMBL" id="OMO88129.1"/>
    </source>
</evidence>
<reference evidence="2" key="1">
    <citation type="submission" date="2013-09" db="EMBL/GenBank/DDBJ databases">
        <title>Corchorus olitorius genome sequencing.</title>
        <authorList>
            <person name="Alam M."/>
            <person name="Haque M.S."/>
            <person name="Islam M.S."/>
            <person name="Emdad E.M."/>
            <person name="Islam M.M."/>
            <person name="Ahmed B."/>
            <person name="Halim A."/>
            <person name="Hossen Q.M.M."/>
            <person name="Hossain M.Z."/>
            <person name="Ahmed R."/>
            <person name="Khan M.M."/>
            <person name="Islam R."/>
            <person name="Rashid M.M."/>
            <person name="Khan S.A."/>
            <person name="Rahman M.S."/>
            <person name="Alam M."/>
            <person name="Yahiya A.S."/>
            <person name="Khan M.S."/>
            <person name="Azam M.S."/>
            <person name="Haque T."/>
            <person name="Lashkar M.Z.H."/>
            <person name="Akhand A.I."/>
            <person name="Morshed G."/>
            <person name="Roy S."/>
            <person name="Uddin K.S."/>
            <person name="Rabeya T."/>
            <person name="Hossain A.S."/>
            <person name="Chowdhury A."/>
            <person name="Snigdha A.R."/>
            <person name="Mortoza M.S."/>
            <person name="Matin S.A."/>
            <person name="Hoque S.M.E."/>
            <person name="Islam M.K."/>
            <person name="Roy D.K."/>
            <person name="Haider R."/>
            <person name="Moosa M.M."/>
            <person name="Elias S.M."/>
            <person name="Hasan A.M."/>
            <person name="Jahan S."/>
            <person name="Shafiuddin M."/>
            <person name="Mahmood N."/>
            <person name="Shommy N.S."/>
        </authorList>
    </citation>
    <scope>NUCLEOTIDE SEQUENCE [LARGE SCALE GENOMIC DNA]</scope>
    <source>
        <strain evidence="2">cv. O-4</strain>
    </source>
</reference>
<organism evidence="1 2">
    <name type="scientific">Corchorus olitorius</name>
    <dbReference type="NCBI Taxonomy" id="93759"/>
    <lineage>
        <taxon>Eukaryota</taxon>
        <taxon>Viridiplantae</taxon>
        <taxon>Streptophyta</taxon>
        <taxon>Embryophyta</taxon>
        <taxon>Tracheophyta</taxon>
        <taxon>Spermatophyta</taxon>
        <taxon>Magnoliopsida</taxon>
        <taxon>eudicotyledons</taxon>
        <taxon>Gunneridae</taxon>
        <taxon>Pentapetalae</taxon>
        <taxon>rosids</taxon>
        <taxon>malvids</taxon>
        <taxon>Malvales</taxon>
        <taxon>Malvaceae</taxon>
        <taxon>Grewioideae</taxon>
        <taxon>Apeibeae</taxon>
        <taxon>Corchorus</taxon>
    </lineage>
</organism>
<gene>
    <name evidence="1" type="ORF">COLO4_20420</name>
</gene>
<keyword evidence="2" id="KW-1185">Reference proteome</keyword>
<dbReference type="AlphaFoldDB" id="A0A1R3IZW5"/>
<dbReference type="Proteomes" id="UP000187203">
    <property type="component" value="Unassembled WGS sequence"/>
</dbReference>
<dbReference type="OrthoDB" id="10296560at2759"/>